<proteinExistence type="inferred from homology"/>
<protein>
    <recommendedName>
        <fullName evidence="7">Nicotinamide N-methyltransferase</fullName>
    </recommendedName>
</protein>
<evidence type="ECO:0008006" key="7">
    <source>
        <dbReference type="Google" id="ProtNLM"/>
    </source>
</evidence>
<keyword evidence="6" id="KW-1185">Reference proteome</keyword>
<reference evidence="5" key="1">
    <citation type="submission" date="2025-08" db="UniProtKB">
        <authorList>
            <consortium name="Ensembl"/>
        </authorList>
    </citation>
    <scope>IDENTIFICATION</scope>
</reference>
<dbReference type="GeneTree" id="ENSGT00390000011708"/>
<evidence type="ECO:0000256" key="3">
    <source>
        <dbReference type="ARBA" id="ARBA00022679"/>
    </source>
</evidence>
<evidence type="ECO:0000256" key="2">
    <source>
        <dbReference type="ARBA" id="ARBA00022603"/>
    </source>
</evidence>
<sequence length="262" mass="29865">MATENIRYYIKDEAEAKCAYETYVSPRADEDLYQELLYFPMQALSNACKQGLIKGDTLIDSSYGLSIYPLLTVYKCFKDITILQLNDSLVEGTKKWLCKDPGALDWSHACKIAAKLEGCSDNWEGMEDDLREHVTQILKCDLKEENPTDPVTLKKADCVINLFLLGAISKDINEYSSYAKTIYSFLKPGGCLLLIGVFGGKYYEVNGERYNVLNFSKEDLNKIMTDVGFSAEQMEVFARKQSISYAFYEEVFYCRLIKPIEN</sequence>
<comment type="similarity">
    <text evidence="1">Belongs to the class I-like SAM-binding methyltransferase superfamily. NNMT/PNMT/TEMT family.</text>
</comment>
<dbReference type="InterPro" id="IPR029063">
    <property type="entry name" value="SAM-dependent_MTases_sf"/>
</dbReference>
<dbReference type="Proteomes" id="UP000694569">
    <property type="component" value="Unplaced"/>
</dbReference>
<dbReference type="PANTHER" id="PTHR10867:SF44">
    <property type="entry name" value="NICOTINAMIDE N-METHYLTRANSFERASE ISOFORM X2"/>
    <property type="match status" value="1"/>
</dbReference>
<dbReference type="GO" id="GO:0032259">
    <property type="term" value="P:methylation"/>
    <property type="evidence" value="ECO:0007669"/>
    <property type="project" value="UniProtKB-KW"/>
</dbReference>
<dbReference type="PROSITE" id="PS51681">
    <property type="entry name" value="SAM_MT_NNMT_PNMT_TEMT"/>
    <property type="match status" value="1"/>
</dbReference>
<organism evidence="5 6">
    <name type="scientific">Leptobrachium leishanense</name>
    <name type="common">Leishan spiny toad</name>
    <dbReference type="NCBI Taxonomy" id="445787"/>
    <lineage>
        <taxon>Eukaryota</taxon>
        <taxon>Metazoa</taxon>
        <taxon>Chordata</taxon>
        <taxon>Craniata</taxon>
        <taxon>Vertebrata</taxon>
        <taxon>Euteleostomi</taxon>
        <taxon>Amphibia</taxon>
        <taxon>Batrachia</taxon>
        <taxon>Anura</taxon>
        <taxon>Pelobatoidea</taxon>
        <taxon>Megophryidae</taxon>
        <taxon>Leptobrachium</taxon>
    </lineage>
</organism>
<dbReference type="GO" id="GO:0008170">
    <property type="term" value="F:N-methyltransferase activity"/>
    <property type="evidence" value="ECO:0007669"/>
    <property type="project" value="TreeGrafter"/>
</dbReference>
<evidence type="ECO:0000313" key="6">
    <source>
        <dbReference type="Proteomes" id="UP000694569"/>
    </source>
</evidence>
<keyword evidence="4" id="KW-0949">S-adenosyl-L-methionine</keyword>
<evidence type="ECO:0000313" key="5">
    <source>
        <dbReference type="Ensembl" id="ENSLLEP00000048867.1"/>
    </source>
</evidence>
<keyword evidence="2" id="KW-0489">Methyltransferase</keyword>
<dbReference type="Ensembl" id="ENSLLET00000050775.1">
    <property type="protein sequence ID" value="ENSLLEP00000048867.1"/>
    <property type="gene ID" value="ENSLLEG00000030759.1"/>
</dbReference>
<dbReference type="AlphaFoldDB" id="A0A8C5R7Y6"/>
<dbReference type="GO" id="GO:0005829">
    <property type="term" value="C:cytosol"/>
    <property type="evidence" value="ECO:0007669"/>
    <property type="project" value="TreeGrafter"/>
</dbReference>
<dbReference type="OrthoDB" id="10050085at2759"/>
<evidence type="ECO:0000256" key="1">
    <source>
        <dbReference type="ARBA" id="ARBA00007996"/>
    </source>
</evidence>
<name>A0A8C5R7Y6_9ANUR</name>
<keyword evidence="3" id="KW-0808">Transferase</keyword>
<reference evidence="5" key="2">
    <citation type="submission" date="2025-09" db="UniProtKB">
        <authorList>
            <consortium name="Ensembl"/>
        </authorList>
    </citation>
    <scope>IDENTIFICATION</scope>
</reference>
<accession>A0A8C5R7Y6</accession>
<dbReference type="PANTHER" id="PTHR10867">
    <property type="entry name" value="NNMT/PNMT/TEMT FAMILY MEMBER"/>
    <property type="match status" value="1"/>
</dbReference>
<dbReference type="Pfam" id="PF01234">
    <property type="entry name" value="NNMT_PNMT_TEMT"/>
    <property type="match status" value="1"/>
</dbReference>
<dbReference type="SUPFAM" id="SSF53335">
    <property type="entry name" value="S-adenosyl-L-methionine-dependent methyltransferases"/>
    <property type="match status" value="1"/>
</dbReference>
<dbReference type="Gene3D" id="3.40.50.150">
    <property type="entry name" value="Vaccinia Virus protein VP39"/>
    <property type="match status" value="1"/>
</dbReference>
<evidence type="ECO:0000256" key="4">
    <source>
        <dbReference type="ARBA" id="ARBA00022691"/>
    </source>
</evidence>
<dbReference type="InterPro" id="IPR000940">
    <property type="entry name" value="NNMT_TEMT_trans"/>
</dbReference>